<dbReference type="Proteomes" id="UP000290572">
    <property type="component" value="Unassembled WGS sequence"/>
</dbReference>
<dbReference type="AlphaFoldDB" id="A0A498MB90"/>
<evidence type="ECO:0000313" key="2">
    <source>
        <dbReference type="Proteomes" id="UP000290572"/>
    </source>
</evidence>
<proteinExistence type="predicted"/>
<reference evidence="1 2" key="1">
    <citation type="submission" date="2018-03" db="EMBL/GenBank/DDBJ databases">
        <title>Draft genome sequence of Rohu Carp (Labeo rohita).</title>
        <authorList>
            <person name="Das P."/>
            <person name="Kushwaha B."/>
            <person name="Joshi C.G."/>
            <person name="Kumar D."/>
            <person name="Nagpure N.S."/>
            <person name="Sahoo L."/>
            <person name="Das S.P."/>
            <person name="Bit A."/>
            <person name="Patnaik S."/>
            <person name="Meher P.K."/>
            <person name="Jayasankar P."/>
            <person name="Koringa P.G."/>
            <person name="Patel N.V."/>
            <person name="Hinsu A.T."/>
            <person name="Kumar R."/>
            <person name="Pandey M."/>
            <person name="Agarwal S."/>
            <person name="Srivastava S."/>
            <person name="Singh M."/>
            <person name="Iquebal M.A."/>
            <person name="Jaiswal S."/>
            <person name="Angadi U.B."/>
            <person name="Kumar N."/>
            <person name="Raza M."/>
            <person name="Shah T.M."/>
            <person name="Rai A."/>
            <person name="Jena J.K."/>
        </authorList>
    </citation>
    <scope>NUCLEOTIDE SEQUENCE [LARGE SCALE GENOMIC DNA]</scope>
    <source>
        <strain evidence="1">DASCIFA01</strain>
        <tissue evidence="1">Testis</tissue>
    </source>
</reference>
<protein>
    <submittedName>
        <fullName evidence="1">Uncharacterized protein</fullName>
    </submittedName>
</protein>
<accession>A0A498MB90</accession>
<name>A0A498MB90_LABRO</name>
<organism evidence="1 2">
    <name type="scientific">Labeo rohita</name>
    <name type="common">Indian major carp</name>
    <name type="synonym">Cyprinus rohita</name>
    <dbReference type="NCBI Taxonomy" id="84645"/>
    <lineage>
        <taxon>Eukaryota</taxon>
        <taxon>Metazoa</taxon>
        <taxon>Chordata</taxon>
        <taxon>Craniata</taxon>
        <taxon>Vertebrata</taxon>
        <taxon>Euteleostomi</taxon>
        <taxon>Actinopterygii</taxon>
        <taxon>Neopterygii</taxon>
        <taxon>Teleostei</taxon>
        <taxon>Ostariophysi</taxon>
        <taxon>Cypriniformes</taxon>
        <taxon>Cyprinidae</taxon>
        <taxon>Labeoninae</taxon>
        <taxon>Labeonini</taxon>
        <taxon>Labeo</taxon>
    </lineage>
</organism>
<dbReference type="STRING" id="84645.A0A498MB90"/>
<dbReference type="EMBL" id="QBIY01012877">
    <property type="protein sequence ID" value="RXN14775.1"/>
    <property type="molecule type" value="Genomic_DNA"/>
</dbReference>
<keyword evidence="2" id="KW-1185">Reference proteome</keyword>
<gene>
    <name evidence="1" type="ORF">ROHU_008890</name>
</gene>
<comment type="caution">
    <text evidence="1">The sequence shown here is derived from an EMBL/GenBank/DDBJ whole genome shotgun (WGS) entry which is preliminary data.</text>
</comment>
<evidence type="ECO:0000313" key="1">
    <source>
        <dbReference type="EMBL" id="RXN14775.1"/>
    </source>
</evidence>
<sequence>MIDSGAALNLINKDTVNGYNIPTQPCSPPIQIKAVNDTLIDHVANISAAVLPTLSCDDIRDLFPGPEHFLRRKTKWEMFHKDKEVMNELGRILDKGNPRFIPKLKAHWENFYSKAQFYGVYKKVLKPPMTLDGVKHSIAMMKALPEMFPSPVAPPKKMGQASKAMLHILEPTENPDSFLKGRPLSCPVLIVSENNCMLAVGTTPVTAFPKEDLHEGVLYLMAYYYAFHLMYPKCVATVLSVLQTEVISDAIHARDATSSYKKAISEWKKFIGE</sequence>